<dbReference type="EMBL" id="LVZM01015938">
    <property type="protein sequence ID" value="OUC43117.1"/>
    <property type="molecule type" value="Genomic_DNA"/>
</dbReference>
<comment type="caution">
    <text evidence="1">The sequence shown here is derived from an EMBL/GenBank/DDBJ whole genome shotgun (WGS) entry which is preliminary data.</text>
</comment>
<organism evidence="1 2">
    <name type="scientific">Trichinella nativa</name>
    <dbReference type="NCBI Taxonomy" id="6335"/>
    <lineage>
        <taxon>Eukaryota</taxon>
        <taxon>Metazoa</taxon>
        <taxon>Ecdysozoa</taxon>
        <taxon>Nematoda</taxon>
        <taxon>Enoplea</taxon>
        <taxon>Dorylaimia</taxon>
        <taxon>Trichinellida</taxon>
        <taxon>Trichinellidae</taxon>
        <taxon>Trichinella</taxon>
    </lineage>
</organism>
<feature type="non-terminal residue" evidence="1">
    <location>
        <position position="117"/>
    </location>
</feature>
<evidence type="ECO:0000313" key="2">
    <source>
        <dbReference type="Proteomes" id="UP000243006"/>
    </source>
</evidence>
<protein>
    <submittedName>
        <fullName evidence="1">Uncharacterized protein</fullName>
    </submittedName>
</protein>
<reference evidence="1 2" key="1">
    <citation type="submission" date="2015-04" db="EMBL/GenBank/DDBJ databases">
        <title>Draft genome of the roundworm Trichinella nativa.</title>
        <authorList>
            <person name="Mitreva M."/>
        </authorList>
    </citation>
    <scope>NUCLEOTIDE SEQUENCE [LARGE SCALE GENOMIC DNA]</scope>
    <source>
        <strain evidence="1 2">ISS45</strain>
    </source>
</reference>
<gene>
    <name evidence="1" type="ORF">D917_09993</name>
</gene>
<proteinExistence type="predicted"/>
<sequence>MVGRSQQQSAEIIGFFLVCFFSRIEVKMKKTESFIQPMLGIITVLTLLNSHIHRGGQLNEETLKNSTQPNNKLSLVCDCCYKTRRRRRCKRSVLMMALQSVSQCASSASASSESLQP</sequence>
<accession>A0A1Y3EH14</accession>
<dbReference type="Proteomes" id="UP000243006">
    <property type="component" value="Unassembled WGS sequence"/>
</dbReference>
<name>A0A1Y3EH14_9BILA</name>
<evidence type="ECO:0000313" key="1">
    <source>
        <dbReference type="EMBL" id="OUC43117.1"/>
    </source>
</evidence>
<dbReference type="AlphaFoldDB" id="A0A1Y3EH14"/>